<feature type="non-terminal residue" evidence="2">
    <location>
        <position position="314"/>
    </location>
</feature>
<name>A0A4P9YHM5_ROZAC</name>
<gene>
    <name evidence="2" type="ORF">ROZALSC1DRAFT_23907</name>
</gene>
<evidence type="ECO:0000256" key="1">
    <source>
        <dbReference type="SAM" id="MobiDB-lite"/>
    </source>
</evidence>
<reference evidence="3" key="1">
    <citation type="journal article" date="2018" name="Nat. Microbiol.">
        <title>Leveraging single-cell genomics to expand the fungal tree of life.</title>
        <authorList>
            <person name="Ahrendt S.R."/>
            <person name="Quandt C.A."/>
            <person name="Ciobanu D."/>
            <person name="Clum A."/>
            <person name="Salamov A."/>
            <person name="Andreopoulos B."/>
            <person name="Cheng J.F."/>
            <person name="Woyke T."/>
            <person name="Pelin A."/>
            <person name="Henrissat B."/>
            <person name="Reynolds N.K."/>
            <person name="Benny G.L."/>
            <person name="Smith M.E."/>
            <person name="James T.Y."/>
            <person name="Grigoriev I.V."/>
        </authorList>
    </citation>
    <scope>NUCLEOTIDE SEQUENCE [LARGE SCALE GENOMIC DNA]</scope>
    <source>
        <strain evidence="3">CSF55</strain>
    </source>
</reference>
<dbReference type="AlphaFoldDB" id="A0A4P9YHM5"/>
<proteinExistence type="predicted"/>
<organism evidence="2 3">
    <name type="scientific">Rozella allomycis (strain CSF55)</name>
    <dbReference type="NCBI Taxonomy" id="988480"/>
    <lineage>
        <taxon>Eukaryota</taxon>
        <taxon>Fungi</taxon>
        <taxon>Fungi incertae sedis</taxon>
        <taxon>Cryptomycota</taxon>
        <taxon>Cryptomycota incertae sedis</taxon>
        <taxon>Rozella</taxon>
    </lineage>
</organism>
<sequence length="314" mass="36987">MADLERLEALNVTSKVLTELKNHYQISDISVAEFVLAKHEESKDTASFVREMKSIDQSFSESFLENLDRIIVTVAKKGESNGSGKNGKGKDGKGRDGGGVSGRFPGLCIPDGRKGYVSSEEESEDEVLKELNRVRNKEVGKEKVVEVKDERRERGRDDRRDRRHDDRRARDRDRDRDRYDRRDRDRVDRYDDRGRYDRRDRREDTRDKFDSRYNDKREEKESATTYEYVDRSHEGMKRQRRKRLTSPERWDIKQMISSGIVKASEFPDLEEEFDLRDDEEAVVEEDVEIELRDDEPAFLRGQTRLTIDLSPIRV</sequence>
<evidence type="ECO:0000313" key="2">
    <source>
        <dbReference type="EMBL" id="RKP17740.1"/>
    </source>
</evidence>
<dbReference type="Proteomes" id="UP000281549">
    <property type="component" value="Unassembled WGS sequence"/>
</dbReference>
<accession>A0A4P9YHM5</accession>
<protein>
    <submittedName>
        <fullName evidence="2">Uncharacterized protein</fullName>
    </submittedName>
</protein>
<feature type="region of interest" description="Disordered" evidence="1">
    <location>
        <begin position="141"/>
        <end position="245"/>
    </location>
</feature>
<feature type="region of interest" description="Disordered" evidence="1">
    <location>
        <begin position="78"/>
        <end position="127"/>
    </location>
</feature>
<feature type="compositionally biased region" description="Basic and acidic residues" evidence="1">
    <location>
        <begin position="141"/>
        <end position="237"/>
    </location>
</feature>
<dbReference type="EMBL" id="ML005691">
    <property type="protein sequence ID" value="RKP17740.1"/>
    <property type="molecule type" value="Genomic_DNA"/>
</dbReference>
<evidence type="ECO:0000313" key="3">
    <source>
        <dbReference type="Proteomes" id="UP000281549"/>
    </source>
</evidence>